<evidence type="ECO:0000313" key="3">
    <source>
        <dbReference type="Proteomes" id="UP000195402"/>
    </source>
</evidence>
<dbReference type="PANTHER" id="PTHR34380:SF1">
    <property type="entry name" value="OS01G0221300 PROTEIN"/>
    <property type="match status" value="1"/>
</dbReference>
<feature type="region of interest" description="Disordered" evidence="1">
    <location>
        <begin position="53"/>
        <end position="72"/>
    </location>
</feature>
<dbReference type="AlphaFoldDB" id="A0A200Q7C5"/>
<dbReference type="STRING" id="56857.A0A200Q7C5"/>
<protein>
    <submittedName>
        <fullName evidence="2">Uncharacterized protein</fullName>
    </submittedName>
</protein>
<comment type="caution">
    <text evidence="2">The sequence shown here is derived from an EMBL/GenBank/DDBJ whole genome shotgun (WGS) entry which is preliminary data.</text>
</comment>
<keyword evidence="3" id="KW-1185">Reference proteome</keyword>
<dbReference type="PANTHER" id="PTHR34380">
    <property type="entry name" value="BNAA03G12380D PROTEIN"/>
    <property type="match status" value="1"/>
</dbReference>
<accession>A0A200Q7C5</accession>
<organism evidence="2 3">
    <name type="scientific">Macleaya cordata</name>
    <name type="common">Five-seeded plume-poppy</name>
    <name type="synonym">Bocconia cordata</name>
    <dbReference type="NCBI Taxonomy" id="56857"/>
    <lineage>
        <taxon>Eukaryota</taxon>
        <taxon>Viridiplantae</taxon>
        <taxon>Streptophyta</taxon>
        <taxon>Embryophyta</taxon>
        <taxon>Tracheophyta</taxon>
        <taxon>Spermatophyta</taxon>
        <taxon>Magnoliopsida</taxon>
        <taxon>Ranunculales</taxon>
        <taxon>Papaveraceae</taxon>
        <taxon>Papaveroideae</taxon>
        <taxon>Macleaya</taxon>
    </lineage>
</organism>
<evidence type="ECO:0000313" key="2">
    <source>
        <dbReference type="EMBL" id="OVA06390.1"/>
    </source>
</evidence>
<name>A0A200Q7C5_MACCD</name>
<proteinExistence type="predicted"/>
<dbReference type="OrthoDB" id="1899721at2759"/>
<feature type="compositionally biased region" description="Polar residues" evidence="1">
    <location>
        <begin position="53"/>
        <end position="64"/>
    </location>
</feature>
<dbReference type="Proteomes" id="UP000195402">
    <property type="component" value="Unassembled WGS sequence"/>
</dbReference>
<reference evidence="2 3" key="1">
    <citation type="journal article" date="2017" name="Mol. Plant">
        <title>The Genome of Medicinal Plant Macleaya cordata Provides New Insights into Benzylisoquinoline Alkaloids Metabolism.</title>
        <authorList>
            <person name="Liu X."/>
            <person name="Liu Y."/>
            <person name="Huang P."/>
            <person name="Ma Y."/>
            <person name="Qing Z."/>
            <person name="Tang Q."/>
            <person name="Cao H."/>
            <person name="Cheng P."/>
            <person name="Zheng Y."/>
            <person name="Yuan Z."/>
            <person name="Zhou Y."/>
            <person name="Liu J."/>
            <person name="Tang Z."/>
            <person name="Zhuo Y."/>
            <person name="Zhang Y."/>
            <person name="Yu L."/>
            <person name="Huang J."/>
            <person name="Yang P."/>
            <person name="Peng Q."/>
            <person name="Zhang J."/>
            <person name="Jiang W."/>
            <person name="Zhang Z."/>
            <person name="Lin K."/>
            <person name="Ro D.K."/>
            <person name="Chen X."/>
            <person name="Xiong X."/>
            <person name="Shang Y."/>
            <person name="Huang S."/>
            <person name="Zeng J."/>
        </authorList>
    </citation>
    <scope>NUCLEOTIDE SEQUENCE [LARGE SCALE GENOMIC DNA]</scope>
    <source>
        <strain evidence="3">cv. BLH2017</strain>
        <tissue evidence="2">Root</tissue>
    </source>
</reference>
<dbReference type="InParanoid" id="A0A200Q7C5"/>
<evidence type="ECO:0000256" key="1">
    <source>
        <dbReference type="SAM" id="MobiDB-lite"/>
    </source>
</evidence>
<dbReference type="EMBL" id="MVGT01002848">
    <property type="protein sequence ID" value="OVA06390.1"/>
    <property type="molecule type" value="Genomic_DNA"/>
</dbReference>
<gene>
    <name evidence="2" type="ORF">BVC80_8981g28</name>
</gene>
<sequence length="72" mass="8262">MDGDLEGDLKKSVKELEMFDPKALEECKRLAKHYSKQLLTIYQNKEDSFFLPNSTGSSNQTANSGRMLHSYF</sequence>